<evidence type="ECO:0000259" key="6">
    <source>
        <dbReference type="PROSITE" id="PS50023"/>
    </source>
</evidence>
<dbReference type="PROSITE" id="PS50023">
    <property type="entry name" value="LIM_DOMAIN_2"/>
    <property type="match status" value="2"/>
</dbReference>
<evidence type="ECO:0000256" key="3">
    <source>
        <dbReference type="ARBA" id="ARBA00023038"/>
    </source>
</evidence>
<dbReference type="Gene3D" id="2.10.110.10">
    <property type="entry name" value="Cysteine Rich Protein"/>
    <property type="match status" value="4"/>
</dbReference>
<dbReference type="CDD" id="cd08368">
    <property type="entry name" value="LIM"/>
    <property type="match status" value="1"/>
</dbReference>
<gene>
    <name evidence="7" type="ORF">CcCBS67573_g01219</name>
</gene>
<dbReference type="GO" id="GO:0046872">
    <property type="term" value="F:metal ion binding"/>
    <property type="evidence" value="ECO:0007669"/>
    <property type="project" value="UniProtKB-KW"/>
</dbReference>
<dbReference type="PANTHER" id="PTHR24214:SF38">
    <property type="entry name" value="PDZ AND LIM DOMAIN PROTEIN ZASP-RELATED"/>
    <property type="match status" value="1"/>
</dbReference>
<keyword evidence="1 4" id="KW-0479">Metal-binding</keyword>
<dbReference type="STRING" id="246404.A0A507FR84"/>
<dbReference type="PROSITE" id="PS00478">
    <property type="entry name" value="LIM_DOMAIN_1"/>
    <property type="match status" value="2"/>
</dbReference>
<feature type="domain" description="LIM zinc-binding" evidence="6">
    <location>
        <begin position="326"/>
        <end position="392"/>
    </location>
</feature>
<dbReference type="SMART" id="SM00132">
    <property type="entry name" value="LIM"/>
    <property type="match status" value="4"/>
</dbReference>
<proteinExistence type="predicted"/>
<protein>
    <recommendedName>
        <fullName evidence="6">LIM zinc-binding domain-containing protein</fullName>
    </recommendedName>
</protein>
<evidence type="ECO:0000313" key="7">
    <source>
        <dbReference type="EMBL" id="TPX77497.1"/>
    </source>
</evidence>
<evidence type="ECO:0000256" key="5">
    <source>
        <dbReference type="SAM" id="MobiDB-lite"/>
    </source>
</evidence>
<evidence type="ECO:0000256" key="2">
    <source>
        <dbReference type="ARBA" id="ARBA00022833"/>
    </source>
</evidence>
<evidence type="ECO:0000256" key="1">
    <source>
        <dbReference type="ARBA" id="ARBA00022723"/>
    </source>
</evidence>
<dbReference type="InterPro" id="IPR001781">
    <property type="entry name" value="Znf_LIM"/>
</dbReference>
<sequence>MDDLDSLLSDLENASVFVEEADPTAHPASHLPNLPPPAAKTTIKPLFQSRKKTITSGRSRTVSSSCEKLSSANESLPSSVATLTASNQSLFTPPTPQTQNTRTSSSKPISAFCRSSPTVSTQPESAALEVVPPNLECHGCRSLITSAPFITTNNGHSFHPNHFLCKNESCKRALKGTVYIQEPSTGDAYCKTCFTQLYSEPCNYCKGPILEACVKACNKSFHPACFFCSNCGCQLGTSRQPFVETQGKVYCVPDYDLLFGKTCKGCGLKCGATEEAVSLVDRDLVFHLDCFKCHIGGCALRAHEFYEDEVTGLPVCQLHYYGARDAVCFACEKIVVGACVNALGRRYHRACFVCTFCRKALDGGGAAGGSVDRFKSKNNNPYCSGCHLKLFG</sequence>
<evidence type="ECO:0000256" key="4">
    <source>
        <dbReference type="PROSITE-ProRule" id="PRU00125"/>
    </source>
</evidence>
<dbReference type="PANTHER" id="PTHR24214">
    <property type="entry name" value="PDZ AND LIM DOMAIN PROTEIN ZASP"/>
    <property type="match status" value="1"/>
</dbReference>
<name>A0A507FR84_9FUNG</name>
<comment type="caution">
    <text evidence="7">The sequence shown here is derived from an EMBL/GenBank/DDBJ whole genome shotgun (WGS) entry which is preliminary data.</text>
</comment>
<dbReference type="SUPFAM" id="SSF57716">
    <property type="entry name" value="Glucocorticoid receptor-like (DNA-binding domain)"/>
    <property type="match status" value="3"/>
</dbReference>
<dbReference type="AlphaFoldDB" id="A0A507FR84"/>
<feature type="domain" description="LIM zinc-binding" evidence="6">
    <location>
        <begin position="200"/>
        <end position="261"/>
    </location>
</feature>
<keyword evidence="3 4" id="KW-0440">LIM domain</keyword>
<feature type="region of interest" description="Disordered" evidence="5">
    <location>
        <begin position="87"/>
        <end position="109"/>
    </location>
</feature>
<dbReference type="Pfam" id="PF00412">
    <property type="entry name" value="LIM"/>
    <property type="match status" value="3"/>
</dbReference>
<dbReference type="GO" id="GO:0001725">
    <property type="term" value="C:stress fiber"/>
    <property type="evidence" value="ECO:0007669"/>
    <property type="project" value="TreeGrafter"/>
</dbReference>
<dbReference type="GO" id="GO:0030036">
    <property type="term" value="P:actin cytoskeleton organization"/>
    <property type="evidence" value="ECO:0007669"/>
    <property type="project" value="TreeGrafter"/>
</dbReference>
<dbReference type="GO" id="GO:0031941">
    <property type="term" value="C:filamentous actin"/>
    <property type="evidence" value="ECO:0007669"/>
    <property type="project" value="TreeGrafter"/>
</dbReference>
<feature type="compositionally biased region" description="Low complexity" evidence="5">
    <location>
        <begin position="97"/>
        <end position="106"/>
    </location>
</feature>
<keyword evidence="2 4" id="KW-0862">Zinc</keyword>
<dbReference type="InterPro" id="IPR050604">
    <property type="entry name" value="PDZ-LIM_domain"/>
</dbReference>
<keyword evidence="8" id="KW-1185">Reference proteome</keyword>
<evidence type="ECO:0000313" key="8">
    <source>
        <dbReference type="Proteomes" id="UP000320333"/>
    </source>
</evidence>
<dbReference type="GO" id="GO:0051371">
    <property type="term" value="F:muscle alpha-actinin binding"/>
    <property type="evidence" value="ECO:0007669"/>
    <property type="project" value="TreeGrafter"/>
</dbReference>
<dbReference type="GO" id="GO:0003779">
    <property type="term" value="F:actin binding"/>
    <property type="evidence" value="ECO:0007669"/>
    <property type="project" value="TreeGrafter"/>
</dbReference>
<accession>A0A507FR84</accession>
<reference evidence="7 8" key="1">
    <citation type="journal article" date="2019" name="Sci. Rep.">
        <title>Comparative genomics of chytrid fungi reveal insights into the obligate biotrophic and pathogenic lifestyle of Synchytrium endobioticum.</title>
        <authorList>
            <person name="van de Vossenberg B.T.L.H."/>
            <person name="Warris S."/>
            <person name="Nguyen H.D.T."/>
            <person name="van Gent-Pelzer M.P.E."/>
            <person name="Joly D.L."/>
            <person name="van de Geest H.C."/>
            <person name="Bonants P.J.M."/>
            <person name="Smith D.S."/>
            <person name="Levesque C.A."/>
            <person name="van der Lee T.A.J."/>
        </authorList>
    </citation>
    <scope>NUCLEOTIDE SEQUENCE [LARGE SCALE GENOMIC DNA]</scope>
    <source>
        <strain evidence="7 8">CBS 675.73</strain>
    </source>
</reference>
<feature type="region of interest" description="Disordered" evidence="5">
    <location>
        <begin position="20"/>
        <end position="41"/>
    </location>
</feature>
<dbReference type="Proteomes" id="UP000320333">
    <property type="component" value="Unassembled WGS sequence"/>
</dbReference>
<dbReference type="OrthoDB" id="15567at2759"/>
<dbReference type="EMBL" id="QEAP01000019">
    <property type="protein sequence ID" value="TPX77497.1"/>
    <property type="molecule type" value="Genomic_DNA"/>
</dbReference>
<organism evidence="7 8">
    <name type="scientific">Chytriomyces confervae</name>
    <dbReference type="NCBI Taxonomy" id="246404"/>
    <lineage>
        <taxon>Eukaryota</taxon>
        <taxon>Fungi</taxon>
        <taxon>Fungi incertae sedis</taxon>
        <taxon>Chytridiomycota</taxon>
        <taxon>Chytridiomycota incertae sedis</taxon>
        <taxon>Chytridiomycetes</taxon>
        <taxon>Chytridiales</taxon>
        <taxon>Chytriomycetaceae</taxon>
        <taxon>Chytriomyces</taxon>
    </lineage>
</organism>